<proteinExistence type="predicted"/>
<evidence type="ECO:0000313" key="2">
    <source>
        <dbReference type="Proteomes" id="UP000283543"/>
    </source>
</evidence>
<name>A0A3R7A6U3_APHAT</name>
<comment type="caution">
    <text evidence="1">The sequence shown here is derived from an EMBL/GenBank/DDBJ whole genome shotgun (WGS) entry which is preliminary data.</text>
</comment>
<reference evidence="1 2" key="1">
    <citation type="submission" date="2018-08" db="EMBL/GenBank/DDBJ databases">
        <title>Aphanomyces genome sequencing and annotation.</title>
        <authorList>
            <person name="Minardi D."/>
            <person name="Oidtmann B."/>
            <person name="Van Der Giezen M."/>
            <person name="Studholme D.J."/>
        </authorList>
    </citation>
    <scope>NUCLEOTIDE SEQUENCE [LARGE SCALE GENOMIC DNA]</scope>
    <source>
        <strain evidence="1 2">Si</strain>
    </source>
</reference>
<dbReference type="Proteomes" id="UP000283543">
    <property type="component" value="Unassembled WGS sequence"/>
</dbReference>
<sequence>MQFLIGMETPQRRRVFNEKDDVMLLRQVNADRPFQAKKGEVMKSWASVAHQLAEHDDFGRPSFDAKKALNRFGILMDGHVQYNAESARASGVSEDHDERILLLDELLAAYTDSKFQDKARHEQVVADQEKNEGDGMYIRNEAMQTMGKRKSLDDDFEKASGAGGRFMKITTVMQEDAKADRELRKDELEFRKYKYDKELEERQKDRELASQQSRLQHETILAMLAAMKK</sequence>
<organism evidence="1 2">
    <name type="scientific">Aphanomyces astaci</name>
    <name type="common">Crayfish plague agent</name>
    <dbReference type="NCBI Taxonomy" id="112090"/>
    <lineage>
        <taxon>Eukaryota</taxon>
        <taxon>Sar</taxon>
        <taxon>Stramenopiles</taxon>
        <taxon>Oomycota</taxon>
        <taxon>Saprolegniomycetes</taxon>
        <taxon>Saprolegniales</taxon>
        <taxon>Verrucalvaceae</taxon>
        <taxon>Aphanomyces</taxon>
    </lineage>
</organism>
<dbReference type="PANTHER" id="PTHR37558:SF1">
    <property type="entry name" value="HTH CENPB-TYPE DOMAIN-CONTAINING PROTEIN"/>
    <property type="match status" value="1"/>
</dbReference>
<dbReference type="AlphaFoldDB" id="A0A3R7A6U3"/>
<dbReference type="EMBL" id="QUTB01005830">
    <property type="protein sequence ID" value="RHY53118.1"/>
    <property type="molecule type" value="Genomic_DNA"/>
</dbReference>
<accession>A0A3R7A6U3</accession>
<gene>
    <name evidence="1" type="ORF">DYB34_008286</name>
</gene>
<evidence type="ECO:0000313" key="1">
    <source>
        <dbReference type="EMBL" id="RHY53118.1"/>
    </source>
</evidence>
<dbReference type="VEuPathDB" id="FungiDB:H257_01006"/>
<dbReference type="PANTHER" id="PTHR37558">
    <property type="entry name" value="HTH CENPB-TYPE DOMAIN-CONTAINING PROTEIN"/>
    <property type="match status" value="1"/>
</dbReference>
<protein>
    <submittedName>
        <fullName evidence="1">Uncharacterized protein</fullName>
    </submittedName>
</protein>